<proteinExistence type="predicted"/>
<protein>
    <submittedName>
        <fullName evidence="1">Uncharacterized protein</fullName>
    </submittedName>
</protein>
<feature type="non-terminal residue" evidence="1">
    <location>
        <position position="1"/>
    </location>
</feature>
<comment type="caution">
    <text evidence="1">The sequence shown here is derived from an EMBL/GenBank/DDBJ whole genome shotgun (WGS) entry which is preliminary data.</text>
</comment>
<organism evidence="1">
    <name type="scientific">marine sediment metagenome</name>
    <dbReference type="NCBI Taxonomy" id="412755"/>
    <lineage>
        <taxon>unclassified sequences</taxon>
        <taxon>metagenomes</taxon>
        <taxon>ecological metagenomes</taxon>
    </lineage>
</organism>
<dbReference type="EMBL" id="BARS01053956">
    <property type="protein sequence ID" value="GAG44203.1"/>
    <property type="molecule type" value="Genomic_DNA"/>
</dbReference>
<name>X0Y676_9ZZZZ</name>
<evidence type="ECO:0000313" key="1">
    <source>
        <dbReference type="EMBL" id="GAG44203.1"/>
    </source>
</evidence>
<sequence length="138" mass="15588">AGFNVVANSNMEAWLKYHAAVILPLACAYIRAGRDVKGLTGDREGMTGVIKAMREVFSVLKELGYPFALESLKRLEGLPMMLAVPYLRRELNKAELEYVLTRAEAMKGELEVLDEEFSKLKESTSLQTPFYDELRKNL</sequence>
<accession>X0Y676</accession>
<dbReference type="AlphaFoldDB" id="X0Y676"/>
<gene>
    <name evidence="1" type="ORF">S01H1_79968</name>
</gene>
<reference evidence="1" key="1">
    <citation type="journal article" date="2014" name="Front. Microbiol.">
        <title>High frequency of phylogenetically diverse reductive dehalogenase-homologous genes in deep subseafloor sedimentary metagenomes.</title>
        <authorList>
            <person name="Kawai M."/>
            <person name="Futagami T."/>
            <person name="Toyoda A."/>
            <person name="Takaki Y."/>
            <person name="Nishi S."/>
            <person name="Hori S."/>
            <person name="Arai W."/>
            <person name="Tsubouchi T."/>
            <person name="Morono Y."/>
            <person name="Uchiyama I."/>
            <person name="Ito T."/>
            <person name="Fujiyama A."/>
            <person name="Inagaki F."/>
            <person name="Takami H."/>
        </authorList>
    </citation>
    <scope>NUCLEOTIDE SEQUENCE</scope>
    <source>
        <strain evidence="1">Expedition CK06-06</strain>
    </source>
</reference>